<proteinExistence type="predicted"/>
<evidence type="ECO:0000313" key="2">
    <source>
        <dbReference type="Proteomes" id="UP001375539"/>
    </source>
</evidence>
<comment type="caution">
    <text evidence="1">The sequence shown here is derived from an EMBL/GenBank/DDBJ whole genome shotgun (WGS) entry which is preliminary data.</text>
</comment>
<reference evidence="1" key="1">
    <citation type="submission" date="2024-03" db="EMBL/GenBank/DDBJ databases">
        <title>Novel Streptomyces species of biotechnological and ecological value are a feature of Machair soil.</title>
        <authorList>
            <person name="Prole J.R."/>
            <person name="Goodfellow M."/>
            <person name="Allenby N."/>
            <person name="Ward A.C."/>
        </authorList>
    </citation>
    <scope>NUCLEOTIDE SEQUENCE</scope>
    <source>
        <strain evidence="1">MS1.AVA.4</strain>
    </source>
</reference>
<accession>A0ACC6QPQ3</accession>
<keyword evidence="2" id="KW-1185">Reference proteome</keyword>
<sequence>MPEYTVNSIWHRAHEDYGITPDPGLLTFRGSRDKNTIESLIRERGVTRAAGACPA</sequence>
<name>A0ACC6QPQ3_9ACTN</name>
<dbReference type="EMBL" id="JBBKAI010000002">
    <property type="protein sequence ID" value="MEJ8660262.1"/>
    <property type="molecule type" value="Genomic_DNA"/>
</dbReference>
<gene>
    <name evidence="1" type="ORF">WKI58_27670</name>
</gene>
<protein>
    <submittedName>
        <fullName evidence="1">Uncharacterized protein</fullName>
    </submittedName>
</protein>
<evidence type="ECO:0000313" key="1">
    <source>
        <dbReference type="EMBL" id="MEJ8660262.1"/>
    </source>
</evidence>
<organism evidence="1 2">
    <name type="scientific">Streptomyces pratisoli</name>
    <dbReference type="NCBI Taxonomy" id="3139917"/>
    <lineage>
        <taxon>Bacteria</taxon>
        <taxon>Bacillati</taxon>
        <taxon>Actinomycetota</taxon>
        <taxon>Actinomycetes</taxon>
        <taxon>Kitasatosporales</taxon>
        <taxon>Streptomycetaceae</taxon>
        <taxon>Streptomyces</taxon>
    </lineage>
</organism>
<dbReference type="Proteomes" id="UP001375539">
    <property type="component" value="Unassembled WGS sequence"/>
</dbReference>